<dbReference type="Pfam" id="PF23598">
    <property type="entry name" value="LRR_14"/>
    <property type="match status" value="1"/>
</dbReference>
<sequence length="399" mass="46237">MDLNQTKQNVPPLVLNESLRRLAIHVREEADEEDTSLPDPSFEKAPNIRSLLFFPNPESMLKHRSWMRSVCNNFRLLRVLDLNGFDIGGSLPKEIGNLIYLRFLSLNQTWVSKVPSSIGNLSYLEILDLRVKYGDIMLPNVLWKLRRLRHLYFPFVKPLCKGYFIQGYKIKRSQMIRLDGLQYLETLENVDMDGVEVKGLLKLRTIRKLTTLRVSKKEDLDSILKFSSIKRLSFKMYGSIMNEDQMILSSCQVLYKLNILGEIHGPLRFEMFPKTLVYLCLEHCNVKNDPMPVFEWLPQLKNLILYNCYSGDKMECSAGGFPQLKHLEISFLSELREWKVGSGALPNLEKMEIFRSPNLVLPDGLPSCVNIGCNPCVKGIEKYNSCPYYKGHFEWDQKI</sequence>
<keyword evidence="1" id="KW-0677">Repeat</keyword>
<dbReference type="SUPFAM" id="SSF52058">
    <property type="entry name" value="L domain-like"/>
    <property type="match status" value="1"/>
</dbReference>
<keyword evidence="4" id="KW-1185">Reference proteome</keyword>
<dbReference type="InterPro" id="IPR032675">
    <property type="entry name" value="LRR_dom_sf"/>
</dbReference>
<evidence type="ECO:0000256" key="1">
    <source>
        <dbReference type="ARBA" id="ARBA00022737"/>
    </source>
</evidence>
<evidence type="ECO:0000259" key="2">
    <source>
        <dbReference type="Pfam" id="PF23598"/>
    </source>
</evidence>
<dbReference type="InterPro" id="IPR055414">
    <property type="entry name" value="LRR_R13L4/SHOC2-like"/>
</dbReference>
<dbReference type="EMBL" id="BSYO01000025">
    <property type="protein sequence ID" value="GMH22740.1"/>
    <property type="molecule type" value="Genomic_DNA"/>
</dbReference>
<evidence type="ECO:0000313" key="3">
    <source>
        <dbReference type="EMBL" id="GMH22740.1"/>
    </source>
</evidence>
<gene>
    <name evidence="3" type="ORF">Nepgr_024583</name>
</gene>
<feature type="domain" description="Disease resistance R13L4/SHOC-2-like LRR" evidence="2">
    <location>
        <begin position="48"/>
        <end position="353"/>
    </location>
</feature>
<dbReference type="PANTHER" id="PTHR47186">
    <property type="entry name" value="LEUCINE-RICH REPEAT-CONTAINING PROTEIN 57"/>
    <property type="match status" value="1"/>
</dbReference>
<dbReference type="Gene3D" id="3.80.10.10">
    <property type="entry name" value="Ribonuclease Inhibitor"/>
    <property type="match status" value="1"/>
</dbReference>
<dbReference type="PANTHER" id="PTHR47186:SF50">
    <property type="entry name" value="FBD DOMAIN-CONTAINING PROTEIN"/>
    <property type="match status" value="1"/>
</dbReference>
<accession>A0AAD3Y073</accession>
<dbReference type="Proteomes" id="UP001279734">
    <property type="component" value="Unassembled WGS sequence"/>
</dbReference>
<name>A0AAD3Y073_NEPGR</name>
<protein>
    <recommendedName>
        <fullName evidence="2">Disease resistance R13L4/SHOC-2-like LRR domain-containing protein</fullName>
    </recommendedName>
</protein>
<proteinExistence type="predicted"/>
<organism evidence="3 4">
    <name type="scientific">Nepenthes gracilis</name>
    <name type="common">Slender pitcher plant</name>
    <dbReference type="NCBI Taxonomy" id="150966"/>
    <lineage>
        <taxon>Eukaryota</taxon>
        <taxon>Viridiplantae</taxon>
        <taxon>Streptophyta</taxon>
        <taxon>Embryophyta</taxon>
        <taxon>Tracheophyta</taxon>
        <taxon>Spermatophyta</taxon>
        <taxon>Magnoliopsida</taxon>
        <taxon>eudicotyledons</taxon>
        <taxon>Gunneridae</taxon>
        <taxon>Pentapetalae</taxon>
        <taxon>Caryophyllales</taxon>
        <taxon>Nepenthaceae</taxon>
        <taxon>Nepenthes</taxon>
    </lineage>
</organism>
<evidence type="ECO:0000313" key="4">
    <source>
        <dbReference type="Proteomes" id="UP001279734"/>
    </source>
</evidence>
<reference evidence="3" key="1">
    <citation type="submission" date="2023-05" db="EMBL/GenBank/DDBJ databases">
        <title>Nepenthes gracilis genome sequencing.</title>
        <authorList>
            <person name="Fukushima K."/>
        </authorList>
    </citation>
    <scope>NUCLEOTIDE SEQUENCE</scope>
    <source>
        <strain evidence="3">SING2019-196</strain>
    </source>
</reference>
<comment type="caution">
    <text evidence="3">The sequence shown here is derived from an EMBL/GenBank/DDBJ whole genome shotgun (WGS) entry which is preliminary data.</text>
</comment>
<dbReference type="AlphaFoldDB" id="A0AAD3Y073"/>